<dbReference type="EMBL" id="PFFY01000192">
    <property type="protein sequence ID" value="PIW33365.1"/>
    <property type="molecule type" value="Genomic_DNA"/>
</dbReference>
<evidence type="ECO:0000313" key="3">
    <source>
        <dbReference type="Proteomes" id="UP000230025"/>
    </source>
</evidence>
<dbReference type="Proteomes" id="UP000230025">
    <property type="component" value="Unassembled WGS sequence"/>
</dbReference>
<gene>
    <name evidence="2" type="ORF">COW28_04040</name>
</gene>
<comment type="caution">
    <text evidence="2">The sequence shown here is derived from an EMBL/GenBank/DDBJ whole genome shotgun (WGS) entry which is preliminary data.</text>
</comment>
<evidence type="ECO:0000256" key="1">
    <source>
        <dbReference type="SAM" id="MobiDB-lite"/>
    </source>
</evidence>
<sequence>NSPLGEPPNTVNNKLLLNIITYEGVRKNEENICSVSGNIFLGFDPKRLQKEGSCATSRRANSTDRRNGTDRASTDRKNSPS</sequence>
<dbReference type="AlphaFoldDB" id="A0A2M7GYH4"/>
<feature type="non-terminal residue" evidence="2">
    <location>
        <position position="1"/>
    </location>
</feature>
<feature type="region of interest" description="Disordered" evidence="1">
    <location>
        <begin position="50"/>
        <end position="81"/>
    </location>
</feature>
<evidence type="ECO:0000313" key="2">
    <source>
        <dbReference type="EMBL" id="PIW33365.1"/>
    </source>
</evidence>
<feature type="compositionally biased region" description="Basic and acidic residues" evidence="1">
    <location>
        <begin position="61"/>
        <end position="81"/>
    </location>
</feature>
<name>A0A2M7GYH4_9BACT</name>
<reference evidence="3" key="1">
    <citation type="submission" date="2017-09" db="EMBL/GenBank/DDBJ databases">
        <title>Depth-based differentiation of microbial function through sediment-hosted aquifers and enrichment of novel symbionts in the deep terrestrial subsurface.</title>
        <authorList>
            <person name="Probst A.J."/>
            <person name="Ladd B."/>
            <person name="Jarett J.K."/>
            <person name="Geller-Mcgrath D.E."/>
            <person name="Sieber C.M.K."/>
            <person name="Emerson J.B."/>
            <person name="Anantharaman K."/>
            <person name="Thomas B.C."/>
            <person name="Malmstrom R."/>
            <person name="Stieglmeier M."/>
            <person name="Klingl A."/>
            <person name="Woyke T."/>
            <person name="Ryan C.M."/>
            <person name="Banfield J.F."/>
        </authorList>
    </citation>
    <scope>NUCLEOTIDE SEQUENCE [LARGE SCALE GENOMIC DNA]</scope>
</reference>
<proteinExistence type="predicted"/>
<accession>A0A2M7GYH4</accession>
<organism evidence="2 3">
    <name type="scientific">bacterium (Candidatus Ratteibacteria) CG15_BIG_FIL_POST_REV_8_21_14_020_41_12</name>
    <dbReference type="NCBI Taxonomy" id="2014291"/>
    <lineage>
        <taxon>Bacteria</taxon>
        <taxon>Candidatus Ratteibacteria</taxon>
    </lineage>
</organism>
<protein>
    <submittedName>
        <fullName evidence="2">Uncharacterized protein</fullName>
    </submittedName>
</protein>